<dbReference type="SUPFAM" id="SSF53955">
    <property type="entry name" value="Lysozyme-like"/>
    <property type="match status" value="1"/>
</dbReference>
<keyword evidence="2 11" id="KW-0997">Cell inner membrane</keyword>
<gene>
    <name evidence="11" type="primary">mtgA</name>
    <name evidence="13" type="ORF">SAMN05421779_102477</name>
</gene>
<dbReference type="GO" id="GO:0008955">
    <property type="term" value="F:peptidoglycan glycosyltransferase activity"/>
    <property type="evidence" value="ECO:0007669"/>
    <property type="project" value="UniProtKB-UniRule"/>
</dbReference>
<evidence type="ECO:0000256" key="8">
    <source>
        <dbReference type="ARBA" id="ARBA00022989"/>
    </source>
</evidence>
<dbReference type="InterPro" id="IPR011812">
    <property type="entry name" value="Pep_trsgly"/>
</dbReference>
<feature type="domain" description="Glycosyl transferase family 51" evidence="12">
    <location>
        <begin position="56"/>
        <end position="218"/>
    </location>
</feature>
<proteinExistence type="inferred from homology"/>
<evidence type="ECO:0000313" key="14">
    <source>
        <dbReference type="Proteomes" id="UP000185678"/>
    </source>
</evidence>
<comment type="subcellular location">
    <subcellularLocation>
        <location evidence="11">Cell inner membrane</location>
        <topology evidence="11">Single-pass membrane protein</topology>
    </subcellularLocation>
</comment>
<keyword evidence="1 11" id="KW-1003">Cell membrane</keyword>
<keyword evidence="8 11" id="KW-1133">Transmembrane helix</keyword>
<dbReference type="GO" id="GO:0005886">
    <property type="term" value="C:plasma membrane"/>
    <property type="evidence" value="ECO:0007669"/>
    <property type="project" value="UniProtKB-SubCell"/>
</dbReference>
<dbReference type="GO" id="GO:0009274">
    <property type="term" value="C:peptidoglycan-based cell wall"/>
    <property type="evidence" value="ECO:0007669"/>
    <property type="project" value="InterPro"/>
</dbReference>
<comment type="function">
    <text evidence="11">Peptidoglycan polymerase that catalyzes glycan chain elongation from lipid-linked precursors.</text>
</comment>
<evidence type="ECO:0000256" key="3">
    <source>
        <dbReference type="ARBA" id="ARBA00022676"/>
    </source>
</evidence>
<keyword evidence="3 11" id="KW-0328">Glycosyltransferase</keyword>
<dbReference type="GO" id="GO:0016763">
    <property type="term" value="F:pentosyltransferase activity"/>
    <property type="evidence" value="ECO:0007669"/>
    <property type="project" value="InterPro"/>
</dbReference>
<dbReference type="GO" id="GO:0009252">
    <property type="term" value="P:peptidoglycan biosynthetic process"/>
    <property type="evidence" value="ECO:0007669"/>
    <property type="project" value="UniProtKB-UniRule"/>
</dbReference>
<dbReference type="Gene3D" id="1.10.3810.10">
    <property type="entry name" value="Biosynthetic peptidoglycan transglycosylase-like"/>
    <property type="match status" value="1"/>
</dbReference>
<organism evidence="13 14">
    <name type="scientific">Insolitispirillum peregrinum</name>
    <dbReference type="NCBI Taxonomy" id="80876"/>
    <lineage>
        <taxon>Bacteria</taxon>
        <taxon>Pseudomonadati</taxon>
        <taxon>Pseudomonadota</taxon>
        <taxon>Alphaproteobacteria</taxon>
        <taxon>Rhodospirillales</taxon>
        <taxon>Novispirillaceae</taxon>
        <taxon>Insolitispirillum</taxon>
    </lineage>
</organism>
<evidence type="ECO:0000256" key="7">
    <source>
        <dbReference type="ARBA" id="ARBA00022984"/>
    </source>
</evidence>
<comment type="pathway">
    <text evidence="11">Cell wall biogenesis; peptidoglycan biosynthesis.</text>
</comment>
<dbReference type="InterPro" id="IPR023346">
    <property type="entry name" value="Lysozyme-like_dom_sf"/>
</dbReference>
<keyword evidence="4 11" id="KW-0808">Transferase</keyword>
<dbReference type="PANTHER" id="PTHR30400:SF0">
    <property type="entry name" value="BIOSYNTHETIC PEPTIDOGLYCAN TRANSGLYCOSYLASE"/>
    <property type="match status" value="1"/>
</dbReference>
<dbReference type="InterPro" id="IPR036950">
    <property type="entry name" value="PBP_transglycosylase"/>
</dbReference>
<dbReference type="EMBL" id="FTOA01000002">
    <property type="protein sequence ID" value="SIS53099.1"/>
    <property type="molecule type" value="Genomic_DNA"/>
</dbReference>
<dbReference type="AlphaFoldDB" id="A0A1N7JUS9"/>
<evidence type="ECO:0000256" key="2">
    <source>
        <dbReference type="ARBA" id="ARBA00022519"/>
    </source>
</evidence>
<comment type="similarity">
    <text evidence="11">Belongs to the glycosyltransferase 51 family.</text>
</comment>
<evidence type="ECO:0000256" key="6">
    <source>
        <dbReference type="ARBA" id="ARBA00022960"/>
    </source>
</evidence>
<evidence type="ECO:0000256" key="4">
    <source>
        <dbReference type="ARBA" id="ARBA00022679"/>
    </source>
</evidence>
<reference evidence="13 14" key="1">
    <citation type="submission" date="2017-01" db="EMBL/GenBank/DDBJ databases">
        <authorList>
            <person name="Mah S.A."/>
            <person name="Swanson W.J."/>
            <person name="Moy G.W."/>
            <person name="Vacquier V.D."/>
        </authorList>
    </citation>
    <scope>NUCLEOTIDE SEQUENCE [LARGE SCALE GENOMIC DNA]</scope>
    <source>
        <strain evidence="13 14">DSM 11589</strain>
    </source>
</reference>
<dbReference type="RefSeq" id="WP_076399335.1">
    <property type="nucleotide sequence ID" value="NZ_FTOA01000002.1"/>
</dbReference>
<evidence type="ECO:0000256" key="9">
    <source>
        <dbReference type="ARBA" id="ARBA00023136"/>
    </source>
</evidence>
<dbReference type="OrthoDB" id="9766909at2"/>
<evidence type="ECO:0000256" key="5">
    <source>
        <dbReference type="ARBA" id="ARBA00022692"/>
    </source>
</evidence>
<evidence type="ECO:0000256" key="11">
    <source>
        <dbReference type="HAMAP-Rule" id="MF_00766"/>
    </source>
</evidence>
<keyword evidence="5 11" id="KW-0812">Transmembrane</keyword>
<dbReference type="UniPathway" id="UPA00219"/>
<dbReference type="GO" id="GO:0008360">
    <property type="term" value="P:regulation of cell shape"/>
    <property type="evidence" value="ECO:0007669"/>
    <property type="project" value="UniProtKB-KW"/>
</dbReference>
<dbReference type="EC" id="2.4.99.28" evidence="11"/>
<protein>
    <recommendedName>
        <fullName evidence="11">Biosynthetic peptidoglycan transglycosylase</fullName>
        <ecNumber evidence="11">2.4.99.28</ecNumber>
    </recommendedName>
    <alternativeName>
        <fullName evidence="11">Glycan polymerase</fullName>
    </alternativeName>
    <alternativeName>
        <fullName evidence="11">Peptidoglycan glycosyltransferase MtgA</fullName>
        <shortName evidence="11">PGT</shortName>
    </alternativeName>
</protein>
<sequence length="235" mass="25836">MGKPREMIRTFGGWVRRGVIGLVALLAFGPPLVLAVYRVVPPPVTPLMLLRSIEGQPIRKDWTPLDRISPALARSVIASEDNFFCQHRGFDLSAFQQAVEGWWQGKGRRGGSTISQQTAKNLLLLPSRTVFRKALEAYATIWLELLWSKERILEVYLNIAEWGPGIYGAEAAAQAHFNRPAASLTARQAATLAVVLPNPLRWSAAHPPGSLVRRAGMIQGRVAQLSPDLLECSGP</sequence>
<keyword evidence="14" id="KW-1185">Reference proteome</keyword>
<dbReference type="GO" id="GO:0071555">
    <property type="term" value="P:cell wall organization"/>
    <property type="evidence" value="ECO:0007669"/>
    <property type="project" value="UniProtKB-KW"/>
</dbReference>
<comment type="catalytic activity">
    <reaction evidence="11">
        <text>[GlcNAc-(1-&gt;4)-Mur2Ac(oyl-L-Ala-gamma-D-Glu-L-Lys-D-Ala-D-Ala)](n)-di-trans,octa-cis-undecaprenyl diphosphate + beta-D-GlcNAc-(1-&gt;4)-Mur2Ac(oyl-L-Ala-gamma-D-Glu-L-Lys-D-Ala-D-Ala)-di-trans,octa-cis-undecaprenyl diphosphate = [GlcNAc-(1-&gt;4)-Mur2Ac(oyl-L-Ala-gamma-D-Glu-L-Lys-D-Ala-D-Ala)](n+1)-di-trans,octa-cis-undecaprenyl diphosphate + di-trans,octa-cis-undecaprenyl diphosphate + H(+)</text>
        <dbReference type="Rhea" id="RHEA:23708"/>
        <dbReference type="Rhea" id="RHEA-COMP:9602"/>
        <dbReference type="Rhea" id="RHEA-COMP:9603"/>
        <dbReference type="ChEBI" id="CHEBI:15378"/>
        <dbReference type="ChEBI" id="CHEBI:58405"/>
        <dbReference type="ChEBI" id="CHEBI:60033"/>
        <dbReference type="ChEBI" id="CHEBI:78435"/>
        <dbReference type="EC" id="2.4.99.28"/>
    </reaction>
</comment>
<dbReference type="NCBIfam" id="TIGR02070">
    <property type="entry name" value="mono_pep_trsgly"/>
    <property type="match status" value="1"/>
</dbReference>
<dbReference type="InterPro" id="IPR001264">
    <property type="entry name" value="Glyco_trans_51"/>
</dbReference>
<keyword evidence="10 11" id="KW-0961">Cell wall biogenesis/degradation</keyword>
<dbReference type="Proteomes" id="UP000185678">
    <property type="component" value="Unassembled WGS sequence"/>
</dbReference>
<evidence type="ECO:0000259" key="12">
    <source>
        <dbReference type="Pfam" id="PF00912"/>
    </source>
</evidence>
<evidence type="ECO:0000256" key="1">
    <source>
        <dbReference type="ARBA" id="ARBA00022475"/>
    </source>
</evidence>
<name>A0A1N7JUS9_9PROT</name>
<evidence type="ECO:0000313" key="13">
    <source>
        <dbReference type="EMBL" id="SIS53099.1"/>
    </source>
</evidence>
<dbReference type="HAMAP" id="MF_00766">
    <property type="entry name" value="PGT_MtgA"/>
    <property type="match status" value="1"/>
</dbReference>
<evidence type="ECO:0000256" key="10">
    <source>
        <dbReference type="ARBA" id="ARBA00023316"/>
    </source>
</evidence>
<dbReference type="STRING" id="80876.SAMN05421779_102477"/>
<keyword evidence="7 11" id="KW-0573">Peptidoglycan synthesis</keyword>
<keyword evidence="9 11" id="KW-0472">Membrane</keyword>
<dbReference type="PANTHER" id="PTHR30400">
    <property type="entry name" value="MONOFUNCTIONAL BIOSYNTHETIC PEPTIDOGLYCAN TRANSGLYCOSYLASE"/>
    <property type="match status" value="1"/>
</dbReference>
<keyword evidence="6 11" id="KW-0133">Cell shape</keyword>
<accession>A0A1N7JUS9</accession>
<dbReference type="Pfam" id="PF00912">
    <property type="entry name" value="Transgly"/>
    <property type="match status" value="1"/>
</dbReference>